<comment type="caution">
    <text evidence="2">The sequence shown here is derived from an EMBL/GenBank/DDBJ whole genome shotgun (WGS) entry which is preliminary data.</text>
</comment>
<dbReference type="EMBL" id="JAGPXD010000001">
    <property type="protein sequence ID" value="KAH7375426.1"/>
    <property type="molecule type" value="Genomic_DNA"/>
</dbReference>
<proteinExistence type="predicted"/>
<reference evidence="2" key="1">
    <citation type="journal article" date="2021" name="Nat. Commun.">
        <title>Genetic determinants of endophytism in the Arabidopsis root mycobiome.</title>
        <authorList>
            <person name="Mesny F."/>
            <person name="Miyauchi S."/>
            <person name="Thiergart T."/>
            <person name="Pickel B."/>
            <person name="Atanasova L."/>
            <person name="Karlsson M."/>
            <person name="Huettel B."/>
            <person name="Barry K.W."/>
            <person name="Haridas S."/>
            <person name="Chen C."/>
            <person name="Bauer D."/>
            <person name="Andreopoulos W."/>
            <person name="Pangilinan J."/>
            <person name="LaButti K."/>
            <person name="Riley R."/>
            <person name="Lipzen A."/>
            <person name="Clum A."/>
            <person name="Drula E."/>
            <person name="Henrissat B."/>
            <person name="Kohler A."/>
            <person name="Grigoriev I.V."/>
            <person name="Martin F.M."/>
            <person name="Hacquard S."/>
        </authorList>
    </citation>
    <scope>NUCLEOTIDE SEQUENCE</scope>
    <source>
        <strain evidence="2">MPI-CAGE-AT-0016</strain>
    </source>
</reference>
<protein>
    <submittedName>
        <fullName evidence="2">Uncharacterized protein</fullName>
    </submittedName>
</protein>
<name>A0A8K0TT60_9PEZI</name>
<dbReference type="AlphaFoldDB" id="A0A8K0TT60"/>
<sequence length="349" mass="39278">MVRSHNDTIFGKEAAHLHSKDRFRWTDRHLDIFVRHVFNAPDICLQPALLNKLIAELKLNGYEDITTKAGHSVHEIIKPKVTNKAEAVRNGLNKGTHQMVIIKKCLGLDRAKSMDQTSLTTTDNGGQLRQGQTVTVSQATPPRHTSSSVATASLQNPLPSTQKAGTDVKGRGPGRDPSSRNNLQQERQPEFENPWWPFEGNAWDRACRSPRANPSPAVAPGPDSREHTRRHEGRRRSAPGQRNEQVLCMELPDDRTTVRMLVKPPKPTLFDLLGAQDDDKVKEKVKKEGDDGFPTFYVTVDHDKLYNWTNDGLTRDRRRLMMAVLGKERGLSLAQELHMIQERIMAMGG</sequence>
<feature type="compositionally biased region" description="Basic residues" evidence="1">
    <location>
        <begin position="227"/>
        <end position="237"/>
    </location>
</feature>
<evidence type="ECO:0000313" key="2">
    <source>
        <dbReference type="EMBL" id="KAH7375426.1"/>
    </source>
</evidence>
<evidence type="ECO:0000256" key="1">
    <source>
        <dbReference type="SAM" id="MobiDB-lite"/>
    </source>
</evidence>
<organism evidence="2 3">
    <name type="scientific">Plectosphaerella cucumerina</name>
    <dbReference type="NCBI Taxonomy" id="40658"/>
    <lineage>
        <taxon>Eukaryota</taxon>
        <taxon>Fungi</taxon>
        <taxon>Dikarya</taxon>
        <taxon>Ascomycota</taxon>
        <taxon>Pezizomycotina</taxon>
        <taxon>Sordariomycetes</taxon>
        <taxon>Hypocreomycetidae</taxon>
        <taxon>Glomerellales</taxon>
        <taxon>Plectosphaerellaceae</taxon>
        <taxon>Plectosphaerella</taxon>
    </lineage>
</organism>
<evidence type="ECO:0000313" key="3">
    <source>
        <dbReference type="Proteomes" id="UP000813385"/>
    </source>
</evidence>
<gene>
    <name evidence="2" type="ORF">B0T11DRAFT_270335</name>
</gene>
<keyword evidence="3" id="KW-1185">Reference proteome</keyword>
<feature type="compositionally biased region" description="Polar residues" evidence="1">
    <location>
        <begin position="117"/>
        <end position="164"/>
    </location>
</feature>
<feature type="region of interest" description="Disordered" evidence="1">
    <location>
        <begin position="117"/>
        <end position="243"/>
    </location>
</feature>
<feature type="compositionally biased region" description="Basic and acidic residues" evidence="1">
    <location>
        <begin position="166"/>
        <end position="178"/>
    </location>
</feature>
<dbReference type="Proteomes" id="UP000813385">
    <property type="component" value="Unassembled WGS sequence"/>
</dbReference>
<accession>A0A8K0TT60</accession>